<name>A0ABV3QYP4_9HYPH</name>
<sequence>MAPRPVWKGYLKLSLVTCAVEVSGATSQSEKVSFRTLNRHTGNAVRRQYLDSASGKPVDGKNEVRGYEVEKDEFLVIEDEDIQSVQIESSHTLNLDSFVEKGDVDPVYIEKPYYLAPADKVSEEAFAVIRQALENKKMAGLARIVLYQRERPCLVEPFGKGMLLTTLRYGDTVRQAAEANDGRGKAKADKDLLDLATKVVERKKGKFDPSTFEDRYEKAVLDFIKSRKKSGRKVPARQEPTEEQPSNVINLFDALKKSLAAGDRKEVDDEKSKGGGARRPAAGGKSPAGKKPPPGKRKS</sequence>
<dbReference type="PIRSF" id="PIRSF006493">
    <property type="entry name" value="Prok_Ku"/>
    <property type="match status" value="1"/>
</dbReference>
<proteinExistence type="inferred from homology"/>
<evidence type="ECO:0000313" key="5">
    <source>
        <dbReference type="EMBL" id="MEW9806063.1"/>
    </source>
</evidence>
<dbReference type="NCBIfam" id="TIGR02772">
    <property type="entry name" value="Ku_bact"/>
    <property type="match status" value="1"/>
</dbReference>
<dbReference type="SMART" id="SM00559">
    <property type="entry name" value="Ku78"/>
    <property type="match status" value="1"/>
</dbReference>
<dbReference type="InterPro" id="IPR009187">
    <property type="entry name" value="Prok_Ku"/>
</dbReference>
<dbReference type="InterPro" id="IPR016194">
    <property type="entry name" value="SPOC-like_C_dom_sf"/>
</dbReference>
<dbReference type="Pfam" id="PF02735">
    <property type="entry name" value="Ku"/>
    <property type="match status" value="1"/>
</dbReference>
<dbReference type="PANTHER" id="PTHR41251:SF1">
    <property type="entry name" value="NON-HOMOLOGOUS END JOINING PROTEIN KU"/>
    <property type="match status" value="1"/>
</dbReference>
<evidence type="ECO:0000259" key="4">
    <source>
        <dbReference type="SMART" id="SM00559"/>
    </source>
</evidence>
<comment type="function">
    <text evidence="2">With LigD forms a non-homologous end joining (NHEJ) DNA repair enzyme, which repairs dsDNA breaks with reduced fidelity. Binds linear dsDNA with 5'- and 3'- overhangs but not closed circular dsDNA nor ssDNA. Recruits and stimulates the ligase activity of LigD.</text>
</comment>
<keyword evidence="1 2" id="KW-0238">DNA-binding</keyword>
<feature type="compositionally biased region" description="Basic and acidic residues" evidence="3">
    <location>
        <begin position="262"/>
        <end position="273"/>
    </location>
</feature>
<evidence type="ECO:0000256" key="1">
    <source>
        <dbReference type="ARBA" id="ARBA00023125"/>
    </source>
</evidence>
<keyword evidence="6" id="KW-1185">Reference proteome</keyword>
<keyword evidence="2" id="KW-0227">DNA damage</keyword>
<dbReference type="PANTHER" id="PTHR41251">
    <property type="entry name" value="NON-HOMOLOGOUS END JOINING PROTEIN KU"/>
    <property type="match status" value="1"/>
</dbReference>
<dbReference type="HAMAP" id="MF_01875">
    <property type="entry name" value="Prokaryotic_Ku"/>
    <property type="match status" value="1"/>
</dbReference>
<evidence type="ECO:0000256" key="2">
    <source>
        <dbReference type="HAMAP-Rule" id="MF_01875"/>
    </source>
</evidence>
<keyword evidence="2" id="KW-0234">DNA repair</keyword>
<dbReference type="Gene3D" id="2.40.290.10">
    <property type="match status" value="1"/>
</dbReference>
<comment type="subunit">
    <text evidence="2">Homodimer. Interacts with LigD.</text>
</comment>
<comment type="caution">
    <text evidence="5">The sequence shown here is derived from an EMBL/GenBank/DDBJ whole genome shotgun (WGS) entry which is preliminary data.</text>
</comment>
<dbReference type="RefSeq" id="WP_367723139.1">
    <property type="nucleotide sequence ID" value="NZ_JBFOCI010000002.1"/>
</dbReference>
<organism evidence="5 6">
    <name type="scientific">Mesorhizobium marinum</name>
    <dbReference type="NCBI Taxonomy" id="3228790"/>
    <lineage>
        <taxon>Bacteria</taxon>
        <taxon>Pseudomonadati</taxon>
        <taxon>Pseudomonadota</taxon>
        <taxon>Alphaproteobacteria</taxon>
        <taxon>Hyphomicrobiales</taxon>
        <taxon>Phyllobacteriaceae</taxon>
        <taxon>Mesorhizobium</taxon>
    </lineage>
</organism>
<protein>
    <recommendedName>
        <fullName evidence="2">Non-homologous end joining protein Ku</fullName>
    </recommendedName>
</protein>
<dbReference type="SUPFAM" id="SSF100939">
    <property type="entry name" value="SPOC domain-like"/>
    <property type="match status" value="1"/>
</dbReference>
<feature type="compositionally biased region" description="Low complexity" evidence="3">
    <location>
        <begin position="278"/>
        <end position="289"/>
    </location>
</feature>
<accession>A0ABV3QYP4</accession>
<evidence type="ECO:0000313" key="6">
    <source>
        <dbReference type="Proteomes" id="UP001556196"/>
    </source>
</evidence>
<dbReference type="InterPro" id="IPR006164">
    <property type="entry name" value="DNA_bd_Ku70/Ku80"/>
</dbReference>
<feature type="domain" description="Ku" evidence="4">
    <location>
        <begin position="55"/>
        <end position="185"/>
    </location>
</feature>
<dbReference type="EMBL" id="JBFOCI010000002">
    <property type="protein sequence ID" value="MEW9806063.1"/>
    <property type="molecule type" value="Genomic_DNA"/>
</dbReference>
<reference evidence="5 6" key="1">
    <citation type="submission" date="2024-06" db="EMBL/GenBank/DDBJ databases">
        <authorList>
            <person name="Tuo L."/>
        </authorList>
    </citation>
    <scope>NUCLEOTIDE SEQUENCE [LARGE SCALE GENOMIC DNA]</scope>
    <source>
        <strain evidence="5 6">ZMM04-5</strain>
    </source>
</reference>
<comment type="similarity">
    <text evidence="2">Belongs to the prokaryotic Ku family.</text>
</comment>
<gene>
    <name evidence="2" type="primary">ku</name>
    <name evidence="5" type="ORF">ABUE31_08720</name>
</gene>
<keyword evidence="2" id="KW-0233">DNA recombination</keyword>
<feature type="region of interest" description="Disordered" evidence="3">
    <location>
        <begin position="227"/>
        <end position="299"/>
    </location>
</feature>
<dbReference type="Proteomes" id="UP001556196">
    <property type="component" value="Unassembled WGS sequence"/>
</dbReference>
<evidence type="ECO:0000256" key="3">
    <source>
        <dbReference type="SAM" id="MobiDB-lite"/>
    </source>
</evidence>